<proteinExistence type="predicted"/>
<feature type="compositionally biased region" description="Polar residues" evidence="1">
    <location>
        <begin position="79"/>
        <end position="93"/>
    </location>
</feature>
<accession>A0A5E5AQ26</accession>
<dbReference type="Proteomes" id="UP000414136">
    <property type="component" value="Unassembled WGS sequence"/>
</dbReference>
<dbReference type="AlphaFoldDB" id="A0A5E5AQ26"/>
<name>A0A5E5AQ26_9BURK</name>
<feature type="region of interest" description="Disordered" evidence="1">
    <location>
        <begin position="71"/>
        <end position="93"/>
    </location>
</feature>
<organism evidence="2 3">
    <name type="scientific">Pandoraea captiosa</name>
    <dbReference type="NCBI Taxonomy" id="2508302"/>
    <lineage>
        <taxon>Bacteria</taxon>
        <taxon>Pseudomonadati</taxon>
        <taxon>Pseudomonadota</taxon>
        <taxon>Betaproteobacteria</taxon>
        <taxon>Burkholderiales</taxon>
        <taxon>Burkholderiaceae</taxon>
        <taxon>Pandoraea</taxon>
    </lineage>
</organism>
<protein>
    <submittedName>
        <fullName evidence="2">Uncharacterized protein</fullName>
    </submittedName>
</protein>
<sequence length="93" mass="9830">MSNSSSANVKFTPFANDTEALTLGELNVENHTDHVAIFGNVAFRRDAEGLHQARVLKAVLDAVVAALSGADLPAHAETPTGTTAKQVRNPFES</sequence>
<evidence type="ECO:0000256" key="1">
    <source>
        <dbReference type="SAM" id="MobiDB-lite"/>
    </source>
</evidence>
<dbReference type="EMBL" id="CABPSQ010000014">
    <property type="protein sequence ID" value="VVE74613.1"/>
    <property type="molecule type" value="Genomic_DNA"/>
</dbReference>
<dbReference type="RefSeq" id="WP_150627452.1">
    <property type="nucleotide sequence ID" value="NZ_CABPSQ010000014.1"/>
</dbReference>
<evidence type="ECO:0000313" key="2">
    <source>
        <dbReference type="EMBL" id="VVE74613.1"/>
    </source>
</evidence>
<evidence type="ECO:0000313" key="3">
    <source>
        <dbReference type="Proteomes" id="UP000414136"/>
    </source>
</evidence>
<dbReference type="OrthoDB" id="5625257at2"/>
<gene>
    <name evidence="2" type="ORF">PCA31118_04799</name>
</gene>
<reference evidence="2 3" key="1">
    <citation type="submission" date="2019-08" db="EMBL/GenBank/DDBJ databases">
        <authorList>
            <person name="Peeters C."/>
        </authorList>
    </citation>
    <scope>NUCLEOTIDE SEQUENCE [LARGE SCALE GENOMIC DNA]</scope>
    <source>
        <strain evidence="2 3">LMG 31118</strain>
    </source>
</reference>
<keyword evidence="3" id="KW-1185">Reference proteome</keyword>